<keyword evidence="1" id="KW-0677">Repeat</keyword>
<feature type="chain" id="PRO_5016293352" evidence="4">
    <location>
        <begin position="26"/>
        <end position="278"/>
    </location>
</feature>
<protein>
    <submittedName>
        <fullName evidence="5">Tetratricopeptide TPR_2 repeat protein</fullName>
    </submittedName>
</protein>
<keyword evidence="6" id="KW-1185">Reference proteome</keyword>
<feature type="repeat" description="TPR" evidence="3">
    <location>
        <begin position="196"/>
        <end position="229"/>
    </location>
</feature>
<name>A0A2Z6AW42_9BACT</name>
<dbReference type="RefSeq" id="WP_126376728.1">
    <property type="nucleotide sequence ID" value="NZ_AP017378.1"/>
</dbReference>
<keyword evidence="4" id="KW-0732">Signal</keyword>
<dbReference type="InterPro" id="IPR019734">
    <property type="entry name" value="TPR_rpt"/>
</dbReference>
<dbReference type="KEGG" id="dfl:DFE_0736"/>
<dbReference type="EMBL" id="AP017378">
    <property type="protein sequence ID" value="BBD07462.1"/>
    <property type="molecule type" value="Genomic_DNA"/>
</dbReference>
<gene>
    <name evidence="5" type="ORF">DFE_0736</name>
</gene>
<dbReference type="PANTHER" id="PTHR45586">
    <property type="entry name" value="TPR REPEAT-CONTAINING PROTEIN PA4667"/>
    <property type="match status" value="1"/>
</dbReference>
<evidence type="ECO:0000256" key="3">
    <source>
        <dbReference type="PROSITE-ProRule" id="PRU00339"/>
    </source>
</evidence>
<dbReference type="InterPro" id="IPR013105">
    <property type="entry name" value="TPR_2"/>
</dbReference>
<feature type="repeat" description="TPR" evidence="3">
    <location>
        <begin position="162"/>
        <end position="195"/>
    </location>
</feature>
<dbReference type="OrthoDB" id="5458866at2"/>
<sequence length="278" mass="30857">MTLRVLFLGLLSLLVTVLMATPALATEDLVLAGADALYRGDVSAAEQAFSEVVRRDSSDDFAMNQLGLTLARQERFDEARVFFSKVADRSLDNVFSRLWLGIISLHDDDPEGARGWFQDVLQRSPDHPGALYLLGVEAASRRDLAQAVELFARAGRSGHDDADVQFRLAEAYRGLELSTNARLHYLRALEINPRHAAALVGLGWLYYNLGQRNVALKAWTRALTVAPRHDEARASLAAVLVREGTDLRHKGHLEAAQARFQQALEYDSGNKAALFYLR</sequence>
<dbReference type="InterPro" id="IPR011990">
    <property type="entry name" value="TPR-like_helical_dom_sf"/>
</dbReference>
<dbReference type="PANTHER" id="PTHR45586:SF1">
    <property type="entry name" value="LIPOPOLYSACCHARIDE ASSEMBLY PROTEIN B"/>
    <property type="match status" value="1"/>
</dbReference>
<evidence type="ECO:0000313" key="6">
    <source>
        <dbReference type="Proteomes" id="UP000269883"/>
    </source>
</evidence>
<dbReference type="Proteomes" id="UP000269883">
    <property type="component" value="Chromosome"/>
</dbReference>
<keyword evidence="2 3" id="KW-0802">TPR repeat</keyword>
<evidence type="ECO:0000256" key="2">
    <source>
        <dbReference type="ARBA" id="ARBA00022803"/>
    </source>
</evidence>
<evidence type="ECO:0000256" key="4">
    <source>
        <dbReference type="SAM" id="SignalP"/>
    </source>
</evidence>
<dbReference type="SMART" id="SM00028">
    <property type="entry name" value="TPR"/>
    <property type="match status" value="6"/>
</dbReference>
<dbReference type="AlphaFoldDB" id="A0A2Z6AW42"/>
<proteinExistence type="predicted"/>
<dbReference type="Pfam" id="PF13432">
    <property type="entry name" value="TPR_16"/>
    <property type="match status" value="2"/>
</dbReference>
<feature type="signal peptide" evidence="4">
    <location>
        <begin position="1"/>
        <end position="25"/>
    </location>
</feature>
<dbReference type="SUPFAM" id="SSF48452">
    <property type="entry name" value="TPR-like"/>
    <property type="match status" value="1"/>
</dbReference>
<dbReference type="InterPro" id="IPR051012">
    <property type="entry name" value="CellSynth/LPSAsmb/PSIAsmb"/>
</dbReference>
<organism evidence="5 6">
    <name type="scientific">Desulfovibrio ferrophilus</name>
    <dbReference type="NCBI Taxonomy" id="241368"/>
    <lineage>
        <taxon>Bacteria</taxon>
        <taxon>Pseudomonadati</taxon>
        <taxon>Thermodesulfobacteriota</taxon>
        <taxon>Desulfovibrionia</taxon>
        <taxon>Desulfovibrionales</taxon>
        <taxon>Desulfovibrionaceae</taxon>
        <taxon>Desulfovibrio</taxon>
    </lineage>
</organism>
<accession>A0A2Z6AW42</accession>
<dbReference type="Gene3D" id="1.25.40.10">
    <property type="entry name" value="Tetratricopeptide repeat domain"/>
    <property type="match status" value="1"/>
</dbReference>
<dbReference type="Pfam" id="PF07719">
    <property type="entry name" value="TPR_2"/>
    <property type="match status" value="1"/>
</dbReference>
<reference evidence="5 6" key="1">
    <citation type="journal article" date="2018" name="Sci. Adv.">
        <title>Multi-heme cytochromes provide a pathway for survival in energy-limited environments.</title>
        <authorList>
            <person name="Deng X."/>
            <person name="Dohmae N."/>
            <person name="Nealson K.H."/>
            <person name="Hashimoto K."/>
            <person name="Okamoto A."/>
        </authorList>
    </citation>
    <scope>NUCLEOTIDE SEQUENCE [LARGE SCALE GENOMIC DNA]</scope>
    <source>
        <strain evidence="5 6">IS5</strain>
    </source>
</reference>
<dbReference type="PROSITE" id="PS50005">
    <property type="entry name" value="TPR"/>
    <property type="match status" value="2"/>
</dbReference>
<evidence type="ECO:0000256" key="1">
    <source>
        <dbReference type="ARBA" id="ARBA00022737"/>
    </source>
</evidence>
<evidence type="ECO:0000313" key="5">
    <source>
        <dbReference type="EMBL" id="BBD07462.1"/>
    </source>
</evidence>